<reference evidence="2" key="2">
    <citation type="submission" date="2018-05" db="EMBL/GenBank/DDBJ databases">
        <title>OmerRS3 (Oryza meridionalis Reference Sequence Version 3).</title>
        <authorList>
            <person name="Zhang J."/>
            <person name="Kudrna D."/>
            <person name="Lee S."/>
            <person name="Talag J."/>
            <person name="Welchert J."/>
            <person name="Wing R.A."/>
        </authorList>
    </citation>
    <scope>NUCLEOTIDE SEQUENCE [LARGE SCALE GENOMIC DNA]</scope>
    <source>
        <strain evidence="2">cv. OR44</strain>
    </source>
</reference>
<dbReference type="HOGENOM" id="CLU_2798288_0_0_1"/>
<sequence length="68" mass="7273">MMPTCGMGSSRPRRWSGGSKLAVACLAAVAVTSLQLCCRSGCFIAACGGAGRDDDDVRRYSDLREEHY</sequence>
<dbReference type="eggNOG" id="ENOG502S3PD">
    <property type="taxonomic scope" value="Eukaryota"/>
</dbReference>
<organism evidence="2">
    <name type="scientific">Oryza meridionalis</name>
    <dbReference type="NCBI Taxonomy" id="40149"/>
    <lineage>
        <taxon>Eukaryota</taxon>
        <taxon>Viridiplantae</taxon>
        <taxon>Streptophyta</taxon>
        <taxon>Embryophyta</taxon>
        <taxon>Tracheophyta</taxon>
        <taxon>Spermatophyta</taxon>
        <taxon>Magnoliopsida</taxon>
        <taxon>Liliopsida</taxon>
        <taxon>Poales</taxon>
        <taxon>Poaceae</taxon>
        <taxon>BOP clade</taxon>
        <taxon>Oryzoideae</taxon>
        <taxon>Oryzeae</taxon>
        <taxon>Oryzinae</taxon>
        <taxon>Oryza</taxon>
    </lineage>
</organism>
<dbReference type="EnsemblPlants" id="OMERI05G17700.1">
    <property type="protein sequence ID" value="OMERI05G17700.1"/>
    <property type="gene ID" value="OMERI05G17700"/>
</dbReference>
<name>A0A0E0DSW8_9ORYZ</name>
<dbReference type="Proteomes" id="UP000008021">
    <property type="component" value="Chromosome 5"/>
</dbReference>
<feature type="chain" id="PRO_5002357443" evidence="1">
    <location>
        <begin position="34"/>
        <end position="68"/>
    </location>
</feature>
<keyword evidence="3" id="KW-1185">Reference proteome</keyword>
<evidence type="ECO:0000256" key="1">
    <source>
        <dbReference type="SAM" id="SignalP"/>
    </source>
</evidence>
<keyword evidence="1" id="KW-0732">Signal</keyword>
<evidence type="ECO:0000313" key="3">
    <source>
        <dbReference type="Proteomes" id="UP000008021"/>
    </source>
</evidence>
<dbReference type="Gramene" id="OMERI05G17700.1">
    <property type="protein sequence ID" value="OMERI05G17700.1"/>
    <property type="gene ID" value="OMERI05G17700"/>
</dbReference>
<dbReference type="AlphaFoldDB" id="A0A0E0DSW8"/>
<evidence type="ECO:0000313" key="2">
    <source>
        <dbReference type="EnsemblPlants" id="OMERI05G17700.1"/>
    </source>
</evidence>
<protein>
    <submittedName>
        <fullName evidence="2">Uncharacterized protein</fullName>
    </submittedName>
</protein>
<proteinExistence type="predicted"/>
<accession>A0A0E0DSW8</accession>
<feature type="signal peptide" evidence="1">
    <location>
        <begin position="1"/>
        <end position="33"/>
    </location>
</feature>
<reference evidence="2" key="1">
    <citation type="submission" date="2015-04" db="UniProtKB">
        <authorList>
            <consortium name="EnsemblPlants"/>
        </authorList>
    </citation>
    <scope>IDENTIFICATION</scope>
</reference>